<dbReference type="AlphaFoldDB" id="A0A9X3CQU6"/>
<keyword evidence="6" id="KW-1185">Reference proteome</keyword>
<comment type="similarity">
    <text evidence="3">Belongs to the AB hydrolase superfamily. MenH family.</text>
</comment>
<evidence type="ECO:0000256" key="1">
    <source>
        <dbReference type="ARBA" id="ARBA00022428"/>
    </source>
</evidence>
<reference evidence="5" key="1">
    <citation type="submission" date="2022-02" db="EMBL/GenBank/DDBJ databases">
        <title>Vibrio sp. nov, a new bacterium isolated from seawater.</title>
        <authorList>
            <person name="Yuan Y."/>
        </authorList>
    </citation>
    <scope>NUCLEOTIDE SEQUENCE</scope>
    <source>
        <strain evidence="5">ZSDZ65</strain>
    </source>
</reference>
<dbReference type="EMBL" id="JAKRRY010000021">
    <property type="protein sequence ID" value="MCW8347379.1"/>
    <property type="molecule type" value="Genomic_DNA"/>
</dbReference>
<name>A0A9X3CQU6_9VIBR</name>
<dbReference type="GO" id="GO:0009234">
    <property type="term" value="P:menaquinone biosynthetic process"/>
    <property type="evidence" value="ECO:0007669"/>
    <property type="project" value="UniProtKB-UniRule"/>
</dbReference>
<dbReference type="RefSeq" id="WP_265675906.1">
    <property type="nucleotide sequence ID" value="NZ_JAKRRY010000021.1"/>
</dbReference>
<dbReference type="InterPro" id="IPR000073">
    <property type="entry name" value="AB_hydrolase_1"/>
</dbReference>
<sequence length="284" mass="31870">MPNNDHLLNSHLLSTRFLPGCQPHTHRPILVFVHGFLGSTDDWCNVTDELTDYPRLLLDLPGHGLSAHVTCSGFEEASSLLGMAIQRALDEYQIDPVTPVCLIGYSLGARLLMYRLTMDHPETWCTNPILGLVIEGGNFGLQSHDERQQRLMADQVWARRFQNEKIAEVLADWYQQPVFSSLNHEQRQLLIVKRSVNLGNKLSAMLDSTSLGRQPYLLDKVQQLSFDSGHTPLFISGANDTKFTALARLSGLNHHVVPHAGHNVHKEHPKAFTSALLKYINTPN</sequence>
<dbReference type="InterPro" id="IPR022485">
    <property type="entry name" value="SHCHC_synthase_MenH"/>
</dbReference>
<evidence type="ECO:0000256" key="2">
    <source>
        <dbReference type="ARBA" id="ARBA00023239"/>
    </source>
</evidence>
<comment type="caution">
    <text evidence="5">The sequence shown here is derived from an EMBL/GenBank/DDBJ whole genome shotgun (WGS) entry which is preliminary data.</text>
</comment>
<comment type="pathway">
    <text evidence="3">Quinol/quinone metabolism; menaquinone biosynthesis.</text>
</comment>
<evidence type="ECO:0000256" key="3">
    <source>
        <dbReference type="HAMAP-Rule" id="MF_01660"/>
    </source>
</evidence>
<evidence type="ECO:0000313" key="5">
    <source>
        <dbReference type="EMBL" id="MCW8347379.1"/>
    </source>
</evidence>
<dbReference type="PANTHER" id="PTHR42916:SF1">
    <property type="entry name" value="PROTEIN PHYLLO, CHLOROPLASTIC"/>
    <property type="match status" value="1"/>
</dbReference>
<dbReference type="Pfam" id="PF00561">
    <property type="entry name" value="Abhydrolase_1"/>
    <property type="match status" value="1"/>
</dbReference>
<feature type="domain" description="AB hydrolase-1" evidence="4">
    <location>
        <begin position="28"/>
        <end position="269"/>
    </location>
</feature>
<keyword evidence="2 3" id="KW-0456">Lyase</keyword>
<evidence type="ECO:0000313" key="6">
    <source>
        <dbReference type="Proteomes" id="UP001155587"/>
    </source>
</evidence>
<protein>
    <recommendedName>
        <fullName evidence="3">Putative 2-succinyl-6-hydroxy-2,4-cyclohexadiene-1-carboxylate synthase</fullName>
        <shortName evidence="3">SHCHC synthase</shortName>
        <ecNumber evidence="3">4.2.99.20</ecNumber>
    </recommendedName>
</protein>
<comment type="function">
    <text evidence="3">Catalyzes a proton abstraction reaction that results in 2,5-elimination of pyruvate from 2-succinyl-5-enolpyruvyl-6-hydroxy-3-cyclohexene-1-carboxylate (SEPHCHC) and the formation of 2-succinyl-6-hydroxy-2,4-cyclohexadiene-1-carboxylate (SHCHC).</text>
</comment>
<dbReference type="PANTHER" id="PTHR42916">
    <property type="entry name" value="2-SUCCINYL-5-ENOLPYRUVYL-6-HYDROXY-3-CYCLOHEXENE-1-CARBOXYLATE SYNTHASE"/>
    <property type="match status" value="1"/>
</dbReference>
<keyword evidence="1 3" id="KW-0474">Menaquinone biosynthesis</keyword>
<evidence type="ECO:0000259" key="4">
    <source>
        <dbReference type="Pfam" id="PF00561"/>
    </source>
</evidence>
<comment type="catalytic activity">
    <reaction evidence="3">
        <text>5-enolpyruvoyl-6-hydroxy-2-succinyl-cyclohex-3-ene-1-carboxylate = (1R,6R)-6-hydroxy-2-succinyl-cyclohexa-2,4-diene-1-carboxylate + pyruvate</text>
        <dbReference type="Rhea" id="RHEA:25597"/>
        <dbReference type="ChEBI" id="CHEBI:15361"/>
        <dbReference type="ChEBI" id="CHEBI:58689"/>
        <dbReference type="ChEBI" id="CHEBI:58818"/>
        <dbReference type="EC" id="4.2.99.20"/>
    </reaction>
</comment>
<organism evidence="5 6">
    <name type="scientific">Vibrio qingdaonensis</name>
    <dbReference type="NCBI Taxonomy" id="2829491"/>
    <lineage>
        <taxon>Bacteria</taxon>
        <taxon>Pseudomonadati</taxon>
        <taxon>Pseudomonadota</taxon>
        <taxon>Gammaproteobacteria</taxon>
        <taxon>Vibrionales</taxon>
        <taxon>Vibrionaceae</taxon>
        <taxon>Vibrio</taxon>
    </lineage>
</organism>
<dbReference type="InterPro" id="IPR029058">
    <property type="entry name" value="AB_hydrolase_fold"/>
</dbReference>
<dbReference type="NCBIfam" id="TIGR03695">
    <property type="entry name" value="menH_SHCHC"/>
    <property type="match status" value="1"/>
</dbReference>
<dbReference type="EC" id="4.2.99.20" evidence="3"/>
<dbReference type="HAMAP" id="MF_01660">
    <property type="entry name" value="MenH"/>
    <property type="match status" value="1"/>
</dbReference>
<dbReference type="Gene3D" id="3.40.50.1820">
    <property type="entry name" value="alpha/beta hydrolase"/>
    <property type="match status" value="1"/>
</dbReference>
<comment type="pathway">
    <text evidence="3">Quinol/quinone metabolism; 1,4-dihydroxy-2-naphthoate biosynthesis; 1,4-dihydroxy-2-naphthoate from chorismate: step 3/7.</text>
</comment>
<dbReference type="NCBIfam" id="NF008340">
    <property type="entry name" value="PRK11126.1"/>
    <property type="match status" value="1"/>
</dbReference>
<gene>
    <name evidence="3 5" type="primary">menH</name>
    <name evidence="5" type="ORF">MD535_15350</name>
</gene>
<dbReference type="Proteomes" id="UP001155587">
    <property type="component" value="Unassembled WGS sequence"/>
</dbReference>
<accession>A0A9X3CQU6</accession>
<dbReference type="GO" id="GO:0070205">
    <property type="term" value="F:2-succinyl-6-hydroxy-2,4-cyclohexadiene-1-carboxylate synthase activity"/>
    <property type="evidence" value="ECO:0007669"/>
    <property type="project" value="UniProtKB-UniRule"/>
</dbReference>
<dbReference type="SUPFAM" id="SSF53474">
    <property type="entry name" value="alpha/beta-Hydrolases"/>
    <property type="match status" value="1"/>
</dbReference>
<proteinExistence type="inferred from homology"/>
<comment type="subunit">
    <text evidence="3">Monomer.</text>
</comment>